<gene>
    <name evidence="1" type="ORF">M8009_10365</name>
</gene>
<evidence type="ECO:0000313" key="2">
    <source>
        <dbReference type="Proteomes" id="UP001165369"/>
    </source>
</evidence>
<proteinExistence type="predicted"/>
<keyword evidence="2" id="KW-1185">Reference proteome</keyword>
<sequence>MKTTKIEGITLYHKTLRGKLEMYTYRERLNFAKTPGDELHDRVQARLSREGINAPTALDFERAQVAEMKADPDLAARYHNREPANPLHELGQELDDAVDDAITARAYKIAREQGVTFKAAVEAVMRENPDLQQKHATRFTR</sequence>
<dbReference type="RefSeq" id="WP_250060753.1">
    <property type="nucleotide sequence ID" value="NZ_JAMJPK010000004.1"/>
</dbReference>
<name>A0ABT0T1A4_9GAMM</name>
<organism evidence="1 2">
    <name type="scientific">Halomonas gemina</name>
    <dbReference type="NCBI Taxonomy" id="2945105"/>
    <lineage>
        <taxon>Bacteria</taxon>
        <taxon>Pseudomonadati</taxon>
        <taxon>Pseudomonadota</taxon>
        <taxon>Gammaproteobacteria</taxon>
        <taxon>Oceanospirillales</taxon>
        <taxon>Halomonadaceae</taxon>
        <taxon>Halomonas</taxon>
    </lineage>
</organism>
<dbReference type="EMBL" id="JAMJPK010000004">
    <property type="protein sequence ID" value="MCL7940693.1"/>
    <property type="molecule type" value="Genomic_DNA"/>
</dbReference>
<evidence type="ECO:0000313" key="1">
    <source>
        <dbReference type="EMBL" id="MCL7940693.1"/>
    </source>
</evidence>
<protein>
    <submittedName>
        <fullName evidence="1">Uncharacterized protein</fullName>
    </submittedName>
</protein>
<comment type="caution">
    <text evidence="1">The sequence shown here is derived from an EMBL/GenBank/DDBJ whole genome shotgun (WGS) entry which is preliminary data.</text>
</comment>
<reference evidence="1" key="1">
    <citation type="submission" date="2022-05" db="EMBL/GenBank/DDBJ databases">
        <title>Halomonas geminus sp. nov. and Halomonas llamarensis sp. nov. isolated from high-altitude salars of the Atacama Desert.</title>
        <authorList>
            <person name="Hintersatz C."/>
            <person name="Rojas L.A."/>
            <person name="Wei T.-S."/>
            <person name="Kutschke S."/>
            <person name="Lehmann F."/>
            <person name="Jain R."/>
            <person name="Pollmann K."/>
        </authorList>
    </citation>
    <scope>NUCLEOTIDE SEQUENCE</scope>
    <source>
        <strain evidence="1">ATCH28</strain>
    </source>
</reference>
<dbReference type="Proteomes" id="UP001165369">
    <property type="component" value="Unassembled WGS sequence"/>
</dbReference>
<accession>A0ABT0T1A4</accession>